<keyword evidence="5" id="KW-0631">Potassium channel</keyword>
<sequence length="342" mass="37643">LVNNGSFQVISVISVFFVITSIVCFCLKTHPHLRIPDIDVDSRNGTTSTLTVIKTATRAHPAFFYIELVSNMWFTLELFLRFVFCPNIPKFVTQPINVIDLIATLSFYVDWALDKALSGANRDTVEFFSIIRILRLFKLTQHSSGLKILIQTFKASAQELLLLVFFVLLGIVIFAALVYYAERVEHNPDNQFDSIPVGAIITMCTIGFGDMVPKTYLGMLVGSICALMGVLTIALPVPVIVSNFAMFYSHAQARSKLPKKRRRILQPHEIKPMVGKSTTAVLLGGLANKSVSPMHSSHVLSAFAATTPLLVCSQATLSSPRQNAPQTKSTCALPSNKASHVL</sequence>
<keyword evidence="2" id="KW-0813">Transport</keyword>
<dbReference type="InterPro" id="IPR027359">
    <property type="entry name" value="Volt_channel_dom_sf"/>
</dbReference>
<evidence type="ECO:0000256" key="6">
    <source>
        <dbReference type="ARBA" id="ARBA00022882"/>
    </source>
</evidence>
<dbReference type="Pfam" id="PF00520">
    <property type="entry name" value="Ion_trans"/>
    <property type="match status" value="1"/>
</dbReference>
<feature type="transmembrane region" description="Helical" evidence="13">
    <location>
        <begin position="6"/>
        <end position="27"/>
    </location>
</feature>
<keyword evidence="15" id="KW-1185">Reference proteome</keyword>
<keyword evidence="3" id="KW-0633">Potassium transport</keyword>
<dbReference type="PANTHER" id="PTHR11537">
    <property type="entry name" value="VOLTAGE-GATED POTASSIUM CHANNEL"/>
    <property type="match status" value="1"/>
</dbReference>
<keyword evidence="7" id="KW-0630">Potassium</keyword>
<dbReference type="GO" id="GO:0008076">
    <property type="term" value="C:voltage-gated potassium channel complex"/>
    <property type="evidence" value="ECO:0007669"/>
    <property type="project" value="InterPro"/>
</dbReference>
<dbReference type="Gene3D" id="1.10.287.70">
    <property type="match status" value="1"/>
</dbReference>
<comment type="subcellular location">
    <subcellularLocation>
        <location evidence="1">Membrane</location>
        <topology evidence="1">Multi-pass membrane protein</topology>
    </subcellularLocation>
</comment>
<protein>
    <submittedName>
        <fullName evidence="16">Ion transport domain-containing protein</fullName>
    </submittedName>
</protein>
<keyword evidence="8 13" id="KW-1133">Transmembrane helix</keyword>
<keyword evidence="6" id="KW-0851">Voltage-gated channel</keyword>
<dbReference type="AlphaFoldDB" id="A0A9J2P5R7"/>
<dbReference type="Gene3D" id="1.20.120.350">
    <property type="entry name" value="Voltage-gated potassium channels. Chain C"/>
    <property type="match status" value="1"/>
</dbReference>
<evidence type="ECO:0000256" key="11">
    <source>
        <dbReference type="ARBA" id="ARBA00023303"/>
    </source>
</evidence>
<evidence type="ECO:0000256" key="9">
    <source>
        <dbReference type="ARBA" id="ARBA00023065"/>
    </source>
</evidence>
<evidence type="ECO:0000313" key="16">
    <source>
        <dbReference type="WBParaSite" id="ALUE_0000473301-mRNA-1"/>
    </source>
</evidence>
<organism evidence="15 16">
    <name type="scientific">Ascaris lumbricoides</name>
    <name type="common">Giant roundworm</name>
    <dbReference type="NCBI Taxonomy" id="6252"/>
    <lineage>
        <taxon>Eukaryota</taxon>
        <taxon>Metazoa</taxon>
        <taxon>Ecdysozoa</taxon>
        <taxon>Nematoda</taxon>
        <taxon>Chromadorea</taxon>
        <taxon>Rhabditida</taxon>
        <taxon>Spirurina</taxon>
        <taxon>Ascaridomorpha</taxon>
        <taxon>Ascaridoidea</taxon>
        <taxon>Ascarididae</taxon>
        <taxon>Ascaris</taxon>
    </lineage>
</organism>
<dbReference type="GO" id="GO:0032590">
    <property type="term" value="C:dendrite membrane"/>
    <property type="evidence" value="ECO:0007669"/>
    <property type="project" value="TreeGrafter"/>
</dbReference>
<feature type="transmembrane region" description="Helical" evidence="13">
    <location>
        <begin position="216"/>
        <end position="249"/>
    </location>
</feature>
<dbReference type="GO" id="GO:0042734">
    <property type="term" value="C:presynaptic membrane"/>
    <property type="evidence" value="ECO:0007669"/>
    <property type="project" value="TreeGrafter"/>
</dbReference>
<evidence type="ECO:0000256" key="7">
    <source>
        <dbReference type="ARBA" id="ARBA00022958"/>
    </source>
</evidence>
<evidence type="ECO:0000256" key="13">
    <source>
        <dbReference type="SAM" id="Phobius"/>
    </source>
</evidence>
<evidence type="ECO:0000256" key="12">
    <source>
        <dbReference type="SAM" id="MobiDB-lite"/>
    </source>
</evidence>
<proteinExistence type="predicted"/>
<keyword evidence="4 13" id="KW-0812">Transmembrane</keyword>
<evidence type="ECO:0000256" key="10">
    <source>
        <dbReference type="ARBA" id="ARBA00023136"/>
    </source>
</evidence>
<dbReference type="GO" id="GO:0043679">
    <property type="term" value="C:axon terminus"/>
    <property type="evidence" value="ECO:0007669"/>
    <property type="project" value="TreeGrafter"/>
</dbReference>
<keyword evidence="9" id="KW-0406">Ion transport</keyword>
<evidence type="ECO:0000256" key="1">
    <source>
        <dbReference type="ARBA" id="ARBA00004141"/>
    </source>
</evidence>
<dbReference type="GO" id="GO:0001508">
    <property type="term" value="P:action potential"/>
    <property type="evidence" value="ECO:0007669"/>
    <property type="project" value="TreeGrafter"/>
</dbReference>
<dbReference type="PRINTS" id="PR00169">
    <property type="entry name" value="KCHANNEL"/>
</dbReference>
<evidence type="ECO:0000256" key="3">
    <source>
        <dbReference type="ARBA" id="ARBA00022538"/>
    </source>
</evidence>
<dbReference type="SUPFAM" id="SSF81324">
    <property type="entry name" value="Voltage-gated potassium channels"/>
    <property type="match status" value="1"/>
</dbReference>
<dbReference type="PANTHER" id="PTHR11537:SF252">
    <property type="entry name" value="POTASSIUM VOLTAGE-GATED CHANNEL PROTEIN SHAW"/>
    <property type="match status" value="1"/>
</dbReference>
<keyword evidence="10 13" id="KW-0472">Membrane</keyword>
<feature type="domain" description="Ion transport" evidence="14">
    <location>
        <begin position="9"/>
        <end position="251"/>
    </location>
</feature>
<evidence type="ECO:0000256" key="4">
    <source>
        <dbReference type="ARBA" id="ARBA00022692"/>
    </source>
</evidence>
<dbReference type="WBParaSite" id="ALUE_0000473301-mRNA-1">
    <property type="protein sequence ID" value="ALUE_0000473301-mRNA-1"/>
    <property type="gene ID" value="ALUE_0000473301"/>
</dbReference>
<dbReference type="FunFam" id="1.20.120.350:FF:000074">
    <property type="entry name" value="SHaW family of potassium channels"/>
    <property type="match status" value="1"/>
</dbReference>
<dbReference type="PRINTS" id="PR01491">
    <property type="entry name" value="KVCHANNEL"/>
</dbReference>
<dbReference type="FunFam" id="1.10.287.70:FF:000002">
    <property type="entry name" value="Potassium voltage-gated channel subfamily a member"/>
    <property type="match status" value="1"/>
</dbReference>
<evidence type="ECO:0000256" key="2">
    <source>
        <dbReference type="ARBA" id="ARBA00022448"/>
    </source>
</evidence>
<dbReference type="InterPro" id="IPR003968">
    <property type="entry name" value="K_chnl_volt-dep_Kv"/>
</dbReference>
<evidence type="ECO:0000313" key="15">
    <source>
        <dbReference type="Proteomes" id="UP000036681"/>
    </source>
</evidence>
<accession>A0A9J2P5R7</accession>
<feature type="transmembrane region" description="Helical" evidence="13">
    <location>
        <begin position="160"/>
        <end position="181"/>
    </location>
</feature>
<dbReference type="InterPro" id="IPR005821">
    <property type="entry name" value="Ion_trans_dom"/>
</dbReference>
<keyword evidence="11" id="KW-0407">Ion channel</keyword>
<evidence type="ECO:0000259" key="14">
    <source>
        <dbReference type="Pfam" id="PF00520"/>
    </source>
</evidence>
<feature type="region of interest" description="Disordered" evidence="12">
    <location>
        <begin position="320"/>
        <end position="342"/>
    </location>
</feature>
<name>A0A9J2P5R7_ASCLU</name>
<reference evidence="16" key="1">
    <citation type="submission" date="2023-03" db="UniProtKB">
        <authorList>
            <consortium name="WormBaseParasite"/>
        </authorList>
    </citation>
    <scope>IDENTIFICATION</scope>
</reference>
<evidence type="ECO:0000256" key="5">
    <source>
        <dbReference type="ARBA" id="ARBA00022826"/>
    </source>
</evidence>
<evidence type="ECO:0000256" key="8">
    <source>
        <dbReference type="ARBA" id="ARBA00022989"/>
    </source>
</evidence>
<dbReference type="GO" id="GO:0005251">
    <property type="term" value="F:delayed rectifier potassium channel activity"/>
    <property type="evidence" value="ECO:0007669"/>
    <property type="project" value="TreeGrafter"/>
</dbReference>
<dbReference type="GO" id="GO:0045211">
    <property type="term" value="C:postsynaptic membrane"/>
    <property type="evidence" value="ECO:0007669"/>
    <property type="project" value="TreeGrafter"/>
</dbReference>
<dbReference type="InterPro" id="IPR028325">
    <property type="entry name" value="VG_K_chnl"/>
</dbReference>
<dbReference type="Proteomes" id="UP000036681">
    <property type="component" value="Unplaced"/>
</dbReference>
<dbReference type="GO" id="GO:0032809">
    <property type="term" value="C:neuronal cell body membrane"/>
    <property type="evidence" value="ECO:0007669"/>
    <property type="project" value="TreeGrafter"/>
</dbReference>